<sequence>MPAIPLPFVTAIMLVMVFIRLAMKRDRALRPALFFIVACIAMVTLVGLRWSGNFQHVRQLQPILACTLPLLAWHSFRSLISVSKWRFWVLFGLIIIATGGLVFFPLRNFPVDYFIATLSLLFGVALIRIANRGADIFSLSRLSEAPEIQKVASLVGVLLCFSGIGDLVIAFDFTLYAGQHVLTMVITGQLFVLIFLATLLVKVGQSQPVQEGELKQAPETSQLENVTETSQVTNVEEDNIICQKVNDFIIAQRLYRDPDLTLERLARKVLIPGRRISQAINRVQNRNVSQMINSYRIVEAQRLLKTTSLTVTEIMDESGFRTKSNFNREFLRTAGMNPGEYRRACPPEIPETL</sequence>
<dbReference type="PROSITE" id="PS01124">
    <property type="entry name" value="HTH_ARAC_FAMILY_2"/>
    <property type="match status" value="1"/>
</dbReference>
<evidence type="ECO:0000313" key="7">
    <source>
        <dbReference type="Proteomes" id="UP001228139"/>
    </source>
</evidence>
<keyword evidence="4" id="KW-1133">Transmembrane helix</keyword>
<organism evidence="6 7">
    <name type="scientific">Erwinia pyri</name>
    <dbReference type="NCBI Taxonomy" id="3062598"/>
    <lineage>
        <taxon>Bacteria</taxon>
        <taxon>Pseudomonadati</taxon>
        <taxon>Pseudomonadota</taxon>
        <taxon>Gammaproteobacteria</taxon>
        <taxon>Enterobacterales</taxon>
        <taxon>Erwiniaceae</taxon>
        <taxon>Erwinia</taxon>
    </lineage>
</organism>
<keyword evidence="2" id="KW-0238">DNA-binding</keyword>
<feature type="transmembrane region" description="Helical" evidence="4">
    <location>
        <begin position="32"/>
        <end position="50"/>
    </location>
</feature>
<reference evidence="6 7" key="1">
    <citation type="submission" date="2023-07" db="EMBL/GenBank/DDBJ databases">
        <title>Pathogenic bacteria of pear tree diseases.</title>
        <authorList>
            <person name="Zhang Z."/>
            <person name="He L."/>
            <person name="Huang R."/>
        </authorList>
    </citation>
    <scope>NUCLEOTIDE SEQUENCE [LARGE SCALE GENOMIC DNA]</scope>
    <source>
        <strain evidence="6 7">DE2</strain>
    </source>
</reference>
<dbReference type="KEGG" id="epi:Q3V30_12340"/>
<evidence type="ECO:0000259" key="5">
    <source>
        <dbReference type="PROSITE" id="PS01124"/>
    </source>
</evidence>
<dbReference type="AlphaFoldDB" id="A0AA50DFA1"/>
<dbReference type="GO" id="GO:0003700">
    <property type="term" value="F:DNA-binding transcription factor activity"/>
    <property type="evidence" value="ECO:0007669"/>
    <property type="project" value="InterPro"/>
</dbReference>
<feature type="transmembrane region" description="Helical" evidence="4">
    <location>
        <begin position="6"/>
        <end position="23"/>
    </location>
</feature>
<dbReference type="RefSeq" id="WP_306206065.1">
    <property type="nucleotide sequence ID" value="NZ_CP132353.1"/>
</dbReference>
<feature type="transmembrane region" description="Helical" evidence="4">
    <location>
        <begin position="177"/>
        <end position="201"/>
    </location>
</feature>
<feature type="transmembrane region" description="Helical" evidence="4">
    <location>
        <begin position="62"/>
        <end position="80"/>
    </location>
</feature>
<dbReference type="PANTHER" id="PTHR43280:SF29">
    <property type="entry name" value="ARAC-FAMILY TRANSCRIPTIONAL REGULATOR"/>
    <property type="match status" value="1"/>
</dbReference>
<dbReference type="Pfam" id="PF12833">
    <property type="entry name" value="HTH_18"/>
    <property type="match status" value="1"/>
</dbReference>
<keyword evidence="3" id="KW-0804">Transcription</keyword>
<proteinExistence type="predicted"/>
<name>A0AA50DFA1_9GAMM</name>
<dbReference type="GO" id="GO:0043565">
    <property type="term" value="F:sequence-specific DNA binding"/>
    <property type="evidence" value="ECO:0007669"/>
    <property type="project" value="InterPro"/>
</dbReference>
<dbReference type="PANTHER" id="PTHR43280">
    <property type="entry name" value="ARAC-FAMILY TRANSCRIPTIONAL REGULATOR"/>
    <property type="match status" value="1"/>
</dbReference>
<evidence type="ECO:0000256" key="2">
    <source>
        <dbReference type="ARBA" id="ARBA00023125"/>
    </source>
</evidence>
<keyword evidence="1" id="KW-0805">Transcription regulation</keyword>
<evidence type="ECO:0000256" key="3">
    <source>
        <dbReference type="ARBA" id="ARBA00023163"/>
    </source>
</evidence>
<evidence type="ECO:0000313" key="6">
    <source>
        <dbReference type="EMBL" id="WLS77279.1"/>
    </source>
</evidence>
<dbReference type="SUPFAM" id="SSF46689">
    <property type="entry name" value="Homeodomain-like"/>
    <property type="match status" value="1"/>
</dbReference>
<evidence type="ECO:0000256" key="1">
    <source>
        <dbReference type="ARBA" id="ARBA00023015"/>
    </source>
</evidence>
<dbReference type="SMART" id="SM00342">
    <property type="entry name" value="HTH_ARAC"/>
    <property type="match status" value="1"/>
</dbReference>
<feature type="domain" description="HTH araC/xylS-type" evidence="5">
    <location>
        <begin position="243"/>
        <end position="344"/>
    </location>
</feature>
<keyword evidence="4" id="KW-0812">Transmembrane</keyword>
<evidence type="ECO:0000256" key="4">
    <source>
        <dbReference type="SAM" id="Phobius"/>
    </source>
</evidence>
<keyword evidence="7" id="KW-1185">Reference proteome</keyword>
<dbReference type="Proteomes" id="UP001228139">
    <property type="component" value="Chromosome"/>
</dbReference>
<dbReference type="InterPro" id="IPR018060">
    <property type="entry name" value="HTH_AraC"/>
</dbReference>
<dbReference type="EMBL" id="CP132353">
    <property type="protein sequence ID" value="WLS77279.1"/>
    <property type="molecule type" value="Genomic_DNA"/>
</dbReference>
<keyword evidence="4" id="KW-0472">Membrane</keyword>
<feature type="transmembrane region" description="Helical" evidence="4">
    <location>
        <begin position="151"/>
        <end position="171"/>
    </location>
</feature>
<accession>A0AA50DFA1</accession>
<dbReference type="Gene3D" id="1.10.10.60">
    <property type="entry name" value="Homeodomain-like"/>
    <property type="match status" value="1"/>
</dbReference>
<protein>
    <submittedName>
        <fullName evidence="6">Helix-turn-helix transcriptional regulator</fullName>
    </submittedName>
</protein>
<dbReference type="InterPro" id="IPR009057">
    <property type="entry name" value="Homeodomain-like_sf"/>
</dbReference>
<feature type="transmembrane region" description="Helical" evidence="4">
    <location>
        <begin position="113"/>
        <end position="130"/>
    </location>
</feature>
<feature type="transmembrane region" description="Helical" evidence="4">
    <location>
        <begin position="87"/>
        <end position="107"/>
    </location>
</feature>
<gene>
    <name evidence="6" type="ORF">Q3V30_12340</name>
</gene>